<evidence type="ECO:0000256" key="3">
    <source>
        <dbReference type="ARBA" id="ARBA00023125"/>
    </source>
</evidence>
<accession>A0A068SA66</accession>
<keyword evidence="5" id="KW-0539">Nucleus</keyword>
<evidence type="ECO:0000256" key="6">
    <source>
        <dbReference type="SAM" id="Coils"/>
    </source>
</evidence>
<dbReference type="SUPFAM" id="SSF57959">
    <property type="entry name" value="Leucine zipper domain"/>
    <property type="match status" value="1"/>
</dbReference>
<evidence type="ECO:0000256" key="4">
    <source>
        <dbReference type="ARBA" id="ARBA00023163"/>
    </source>
</evidence>
<dbReference type="GO" id="GO:0003700">
    <property type="term" value="F:DNA-binding transcription factor activity"/>
    <property type="evidence" value="ECO:0007669"/>
    <property type="project" value="InterPro"/>
</dbReference>
<dbReference type="InterPro" id="IPR002112">
    <property type="entry name" value="Leuzip_Jun"/>
</dbReference>
<dbReference type="AlphaFoldDB" id="A0A068SA66"/>
<organism evidence="9 10">
    <name type="scientific">Lichtheimia corymbifera JMRC:FSU:9682</name>
    <dbReference type="NCBI Taxonomy" id="1263082"/>
    <lineage>
        <taxon>Eukaryota</taxon>
        <taxon>Fungi</taxon>
        <taxon>Fungi incertae sedis</taxon>
        <taxon>Mucoromycota</taxon>
        <taxon>Mucoromycotina</taxon>
        <taxon>Mucoromycetes</taxon>
        <taxon>Mucorales</taxon>
        <taxon>Lichtheimiaceae</taxon>
        <taxon>Lichtheimia</taxon>
    </lineage>
</organism>
<protein>
    <recommendedName>
        <fullName evidence="8">BZIP domain-containing protein</fullName>
    </recommendedName>
</protein>
<keyword evidence="3" id="KW-0238">DNA-binding</keyword>
<dbReference type="PROSITE" id="PS00036">
    <property type="entry name" value="BZIP_BASIC"/>
    <property type="match status" value="1"/>
</dbReference>
<dbReference type="PROSITE" id="PS50217">
    <property type="entry name" value="BZIP"/>
    <property type="match status" value="1"/>
</dbReference>
<proteinExistence type="predicted"/>
<dbReference type="GO" id="GO:0003677">
    <property type="term" value="F:DNA binding"/>
    <property type="evidence" value="ECO:0007669"/>
    <property type="project" value="UniProtKB-KW"/>
</dbReference>
<dbReference type="PRINTS" id="PR00043">
    <property type="entry name" value="LEUZIPPRJUN"/>
</dbReference>
<evidence type="ECO:0000313" key="10">
    <source>
        <dbReference type="Proteomes" id="UP000027586"/>
    </source>
</evidence>
<evidence type="ECO:0000313" key="9">
    <source>
        <dbReference type="EMBL" id="CDH58870.1"/>
    </source>
</evidence>
<gene>
    <name evidence="9" type="ORF">LCOR_09717.1</name>
</gene>
<dbReference type="Gene3D" id="1.20.5.170">
    <property type="match status" value="1"/>
</dbReference>
<evidence type="ECO:0000259" key="8">
    <source>
        <dbReference type="PROSITE" id="PS50217"/>
    </source>
</evidence>
<dbReference type="STRING" id="1263082.A0A068SA66"/>
<comment type="caution">
    <text evidence="9">The sequence shown here is derived from an EMBL/GenBank/DDBJ whole genome shotgun (WGS) entry which is preliminary data.</text>
</comment>
<dbReference type="OrthoDB" id="295274at2759"/>
<dbReference type="InterPro" id="IPR046347">
    <property type="entry name" value="bZIP_sf"/>
</dbReference>
<dbReference type="InterPro" id="IPR004827">
    <property type="entry name" value="bZIP"/>
</dbReference>
<evidence type="ECO:0000256" key="1">
    <source>
        <dbReference type="ARBA" id="ARBA00004123"/>
    </source>
</evidence>
<dbReference type="SMART" id="SM00338">
    <property type="entry name" value="BRLZ"/>
    <property type="match status" value="1"/>
</dbReference>
<dbReference type="VEuPathDB" id="FungiDB:LCOR_09717.1"/>
<dbReference type="PANTHER" id="PTHR19304">
    <property type="entry name" value="CYCLIC-AMP RESPONSE ELEMENT BINDING PROTEIN"/>
    <property type="match status" value="1"/>
</dbReference>
<keyword evidence="10" id="KW-1185">Reference proteome</keyword>
<dbReference type="InterPro" id="IPR051027">
    <property type="entry name" value="bZIP_transcription_factors"/>
</dbReference>
<feature type="domain" description="BZIP" evidence="8">
    <location>
        <begin position="49"/>
        <end position="112"/>
    </location>
</feature>
<reference evidence="9" key="1">
    <citation type="submission" date="2013-08" db="EMBL/GenBank/DDBJ databases">
        <title>Gene expansion shapes genome architecture in the human pathogen Lichtheimia corymbifera: an evolutionary genomics analysis in the ancient terrestrial Mucorales (Mucoromycotina).</title>
        <authorList>
            <person name="Schwartze V.U."/>
            <person name="Winter S."/>
            <person name="Shelest E."/>
            <person name="Marcet-Houben M."/>
            <person name="Horn F."/>
            <person name="Wehner S."/>
            <person name="Hoffmann K."/>
            <person name="Riege K."/>
            <person name="Sammeth M."/>
            <person name="Nowrousian M."/>
            <person name="Valiante V."/>
            <person name="Linde J."/>
            <person name="Jacobsen I.D."/>
            <person name="Marz M."/>
            <person name="Brakhage A.A."/>
            <person name="Gabaldon T."/>
            <person name="Bocker S."/>
            <person name="Voigt K."/>
        </authorList>
    </citation>
    <scope>NUCLEOTIDE SEQUENCE [LARGE SCALE GENOMIC DNA]</scope>
    <source>
        <strain evidence="9">FSU 9682</strain>
    </source>
</reference>
<dbReference type="EMBL" id="CBTN010000062">
    <property type="protein sequence ID" value="CDH58870.1"/>
    <property type="molecule type" value="Genomic_DNA"/>
</dbReference>
<keyword evidence="6" id="KW-0175">Coiled coil</keyword>
<dbReference type="Pfam" id="PF00170">
    <property type="entry name" value="bZIP_1"/>
    <property type="match status" value="1"/>
</dbReference>
<comment type="subcellular location">
    <subcellularLocation>
        <location evidence="1">Nucleus</location>
    </subcellularLocation>
</comment>
<keyword evidence="4" id="KW-0804">Transcription</keyword>
<evidence type="ECO:0000256" key="5">
    <source>
        <dbReference type="ARBA" id="ARBA00023242"/>
    </source>
</evidence>
<name>A0A068SA66_9FUNG</name>
<evidence type="ECO:0000256" key="7">
    <source>
        <dbReference type="SAM" id="MobiDB-lite"/>
    </source>
</evidence>
<dbReference type="GO" id="GO:0005634">
    <property type="term" value="C:nucleus"/>
    <property type="evidence" value="ECO:0007669"/>
    <property type="project" value="UniProtKB-SubCell"/>
</dbReference>
<dbReference type="Proteomes" id="UP000027586">
    <property type="component" value="Unassembled WGS sequence"/>
</dbReference>
<sequence>MDHHAKINWDLTADTTNTTPSSSSSSNHMSDSSTMPSSSSATNDPPLSDCQRTRVLERNRAAAARCRQRKKQWIEDLKTRHEELKDRNQCLYQTRTRLQNQVFKLKNELLLHEGCDCQAIQSYIQTSLMKDALEQTNNTMPNEFSQQSQHPTFQ</sequence>
<feature type="coiled-coil region" evidence="6">
    <location>
        <begin position="67"/>
        <end position="101"/>
    </location>
</feature>
<evidence type="ECO:0000256" key="2">
    <source>
        <dbReference type="ARBA" id="ARBA00023015"/>
    </source>
</evidence>
<feature type="region of interest" description="Disordered" evidence="7">
    <location>
        <begin position="1"/>
        <end position="50"/>
    </location>
</feature>
<keyword evidence="2" id="KW-0805">Transcription regulation</keyword>
<feature type="compositionally biased region" description="Low complexity" evidence="7">
    <location>
        <begin position="12"/>
        <end position="42"/>
    </location>
</feature>